<accession>A0ABY4XUC5</accession>
<evidence type="ECO:0000313" key="1">
    <source>
        <dbReference type="EMBL" id="USP93963.1"/>
    </source>
</evidence>
<dbReference type="Proteomes" id="UP001057348">
    <property type="component" value="Chromosome"/>
</dbReference>
<dbReference type="RefSeq" id="WP_202327287.1">
    <property type="nucleotide sequence ID" value="NZ_CP092751.1"/>
</dbReference>
<organism evidence="1 2">
    <name type="scientific">Bacillus vallismortis</name>
    <dbReference type="NCBI Taxonomy" id="72361"/>
    <lineage>
        <taxon>Bacteria</taxon>
        <taxon>Bacillati</taxon>
        <taxon>Bacillota</taxon>
        <taxon>Bacilli</taxon>
        <taxon>Bacillales</taxon>
        <taxon>Bacillaceae</taxon>
        <taxon>Bacillus</taxon>
    </lineage>
</organism>
<proteinExistence type="predicted"/>
<gene>
    <name evidence="1" type="ORF">MKF32_11765</name>
</gene>
<reference evidence="1" key="1">
    <citation type="submission" date="2022-02" db="EMBL/GenBank/DDBJ databases">
        <title>Draft Genome Sequence of Bacillus vallismortis Strain BL01, Isolated from Artemisia lerchiana Web. Roots.</title>
        <authorList>
            <person name="Chebotar V.K."/>
            <person name="Gancheva M.S."/>
            <person name="Chizhevskaya E.P."/>
            <person name="Komarova O.V."/>
            <person name="Baganova M.E."/>
            <person name="Zaplatkin A.N."/>
            <person name="Pishchik V.N."/>
        </authorList>
    </citation>
    <scope>NUCLEOTIDE SEQUENCE</scope>
    <source>
        <strain evidence="1">BL01</strain>
    </source>
</reference>
<sequence length="57" mass="6201">MNIKGDHPLIQADGALHGPAEQAALGMTQALLFYKPFCIMTKTFVCFHGGVYKGKPH</sequence>
<dbReference type="EMBL" id="CP092751">
    <property type="protein sequence ID" value="USP93963.1"/>
    <property type="molecule type" value="Genomic_DNA"/>
</dbReference>
<keyword evidence="2" id="KW-1185">Reference proteome</keyword>
<evidence type="ECO:0000313" key="2">
    <source>
        <dbReference type="Proteomes" id="UP001057348"/>
    </source>
</evidence>
<name>A0ABY4XUC5_BACVA</name>
<protein>
    <submittedName>
        <fullName evidence="1">Uncharacterized protein</fullName>
    </submittedName>
</protein>